<dbReference type="OrthoDB" id="3682367at2"/>
<dbReference type="Proteomes" id="UP000179627">
    <property type="component" value="Unassembled WGS sequence"/>
</dbReference>
<comment type="caution">
    <text evidence="1">The sequence shown here is derived from an EMBL/GenBank/DDBJ whole genome shotgun (WGS) entry which is preliminary data.</text>
</comment>
<keyword evidence="2" id="KW-1185">Reference proteome</keyword>
<reference evidence="2" key="1">
    <citation type="submission" date="2016-07" db="EMBL/GenBank/DDBJ databases">
        <title>Sequence Frankia sp. strain CcI1.17.</title>
        <authorList>
            <person name="Ghodhbane-Gtari F."/>
            <person name="Swanson E."/>
            <person name="Gueddou A."/>
            <person name="Morris K."/>
            <person name="Hezbri K."/>
            <person name="Ktari A."/>
            <person name="Nouioui I."/>
            <person name="Abebe-Akele F."/>
            <person name="Simpson S."/>
            <person name="Thomas K."/>
            <person name="Gtari M."/>
            <person name="Tisa L.S."/>
            <person name="Hurst S."/>
        </authorList>
    </citation>
    <scope>NUCLEOTIDE SEQUENCE [LARGE SCALE GENOMIC DNA]</scope>
    <source>
        <strain evidence="2">Cc1.17</strain>
    </source>
</reference>
<dbReference type="RefSeq" id="WP_071086324.1">
    <property type="nucleotide sequence ID" value="NZ_MBLM01000127.1"/>
</dbReference>
<dbReference type="AlphaFoldDB" id="A0A1S1QIK3"/>
<dbReference type="EMBL" id="MBLM01000127">
    <property type="protein sequence ID" value="OHV34608.1"/>
    <property type="molecule type" value="Genomic_DNA"/>
</dbReference>
<proteinExistence type="predicted"/>
<name>A0A1S1QIK3_9ACTN</name>
<organism evidence="1 2">
    <name type="scientific">Parafrankia colletiae</name>
    <dbReference type="NCBI Taxonomy" id="573497"/>
    <lineage>
        <taxon>Bacteria</taxon>
        <taxon>Bacillati</taxon>
        <taxon>Actinomycetota</taxon>
        <taxon>Actinomycetes</taxon>
        <taxon>Frankiales</taxon>
        <taxon>Frankiaceae</taxon>
        <taxon>Parafrankia</taxon>
    </lineage>
</organism>
<evidence type="ECO:0000313" key="2">
    <source>
        <dbReference type="Proteomes" id="UP000179627"/>
    </source>
</evidence>
<gene>
    <name evidence="1" type="ORF">CC117_21605</name>
</gene>
<protein>
    <submittedName>
        <fullName evidence="1">Uncharacterized protein</fullName>
    </submittedName>
</protein>
<accession>A0A1S1QIK3</accession>
<sequence>MDAGIVAALISSVLSAVVAVAATVWTHRQGVEMERLRYDLERSERDNEKRSAAKTELDRYREPLLVAAFDLGSRIHAIRKKEFLAYLTSTERRSRLALLGTLFCVARYFGTLEIVYSRLALLRFESADDTRVVAALLADIGGAFGSDQYDRVDTYHSSRFMLWREEQRAIGELMRGGPGSTATECLGFAYFHDNYDKVFAEWFDAFAAALESPTVAASARLARLQTLLALLVGLLDEEGAFTLTVGGERLAPDWVTPAGLA</sequence>
<evidence type="ECO:0000313" key="1">
    <source>
        <dbReference type="EMBL" id="OHV34608.1"/>
    </source>
</evidence>